<dbReference type="RefSeq" id="WP_138057982.1">
    <property type="nucleotide sequence ID" value="NZ_VAWE01000002.1"/>
</dbReference>
<keyword evidence="1" id="KW-1133">Transmembrane helix</keyword>
<keyword evidence="3" id="KW-1185">Reference proteome</keyword>
<sequence>MSTPPPVPPAPAGGRVGAAEAAIVICAITAVTVLAVLDRPVPALLTVLVAASGLLLLPGRALRLLAALTGGRP</sequence>
<protein>
    <submittedName>
        <fullName evidence="2">Uncharacterized protein</fullName>
    </submittedName>
</protein>
<gene>
    <name evidence="2" type="ORF">FEF34_37845</name>
</gene>
<keyword evidence="1" id="KW-0812">Transmembrane</keyword>
<evidence type="ECO:0000256" key="1">
    <source>
        <dbReference type="SAM" id="Phobius"/>
    </source>
</evidence>
<organism evidence="2 3">
    <name type="scientific">Streptomyces marianii</name>
    <dbReference type="NCBI Taxonomy" id="1817406"/>
    <lineage>
        <taxon>Bacteria</taxon>
        <taxon>Bacillati</taxon>
        <taxon>Actinomycetota</taxon>
        <taxon>Actinomycetes</taxon>
        <taxon>Kitasatosporales</taxon>
        <taxon>Streptomycetaceae</taxon>
        <taxon>Streptomyces</taxon>
    </lineage>
</organism>
<reference evidence="2 3" key="1">
    <citation type="submission" date="2019-05" db="EMBL/GenBank/DDBJ databases">
        <title>Streptomyces marianii sp. nov., a novel marine actinomycete from southern coast of India.</title>
        <authorList>
            <person name="Iniyan A.M."/>
            <person name="Wink J."/>
            <person name="Ramprasad E."/>
            <person name="Ramana C.V."/>
            <person name="Bunk B."/>
            <person name="Sproer C."/>
            <person name="Joseph F.-J.R.S."/>
            <person name="Vincent S.G.P."/>
        </authorList>
    </citation>
    <scope>NUCLEOTIDE SEQUENCE [LARGE SCALE GENOMIC DNA]</scope>
    <source>
        <strain evidence="2 3">ICN19</strain>
    </source>
</reference>
<feature type="transmembrane region" description="Helical" evidence="1">
    <location>
        <begin position="12"/>
        <end position="37"/>
    </location>
</feature>
<dbReference type="EMBL" id="VAWE01000002">
    <property type="protein sequence ID" value="TLQ39170.1"/>
    <property type="molecule type" value="Genomic_DNA"/>
</dbReference>
<dbReference type="Proteomes" id="UP000305921">
    <property type="component" value="Unassembled WGS sequence"/>
</dbReference>
<comment type="caution">
    <text evidence="2">The sequence shown here is derived from an EMBL/GenBank/DDBJ whole genome shotgun (WGS) entry which is preliminary data.</text>
</comment>
<name>A0A5R9DRG5_9ACTN</name>
<feature type="transmembrane region" description="Helical" evidence="1">
    <location>
        <begin position="43"/>
        <end position="62"/>
    </location>
</feature>
<keyword evidence="1" id="KW-0472">Membrane</keyword>
<proteinExistence type="predicted"/>
<accession>A0A5R9DRG5</accession>
<evidence type="ECO:0000313" key="2">
    <source>
        <dbReference type="EMBL" id="TLQ39170.1"/>
    </source>
</evidence>
<evidence type="ECO:0000313" key="3">
    <source>
        <dbReference type="Proteomes" id="UP000305921"/>
    </source>
</evidence>
<dbReference type="AlphaFoldDB" id="A0A5R9DRG5"/>